<feature type="domain" description="HTH marR-type" evidence="4">
    <location>
        <begin position="4"/>
        <end position="142"/>
    </location>
</feature>
<evidence type="ECO:0000313" key="5">
    <source>
        <dbReference type="EMBL" id="KYO68099.1"/>
    </source>
</evidence>
<sequence>MLSDFEVAHKMEEFNYVMKKWTKKFLKKYFSAKNLEVTPNQYPLLFILKEHGPVKMKELSEHMNITTGSLTVMVDRLIEKKLVERFYMPEDRRVVMVGLTEKGNEELENFKKVFIDYILEGVKRLSEKEKNDLIYCLDFIKNVLIEYY</sequence>
<dbReference type="PROSITE" id="PS50995">
    <property type="entry name" value="HTH_MARR_2"/>
    <property type="match status" value="1"/>
</dbReference>
<evidence type="ECO:0000256" key="2">
    <source>
        <dbReference type="ARBA" id="ARBA00023125"/>
    </source>
</evidence>
<dbReference type="PRINTS" id="PR00598">
    <property type="entry name" value="HTHMARR"/>
</dbReference>
<evidence type="ECO:0000259" key="4">
    <source>
        <dbReference type="PROSITE" id="PS50995"/>
    </source>
</evidence>
<dbReference type="PANTHER" id="PTHR42756:SF1">
    <property type="entry name" value="TRANSCRIPTIONAL REPRESSOR OF EMRAB OPERON"/>
    <property type="match status" value="1"/>
</dbReference>
<dbReference type="Proteomes" id="UP000075737">
    <property type="component" value="Unassembled WGS sequence"/>
</dbReference>
<dbReference type="SUPFAM" id="SSF46785">
    <property type="entry name" value="Winged helix' DNA-binding domain"/>
    <property type="match status" value="1"/>
</dbReference>
<dbReference type="OrthoDB" id="49580at2"/>
<gene>
    <name evidence="5" type="primary">yusO_1</name>
    <name evidence="5" type="ORF">ATZ99_04100</name>
</gene>
<keyword evidence="3" id="KW-0804">Transcription</keyword>
<dbReference type="Gene3D" id="1.10.10.10">
    <property type="entry name" value="Winged helix-like DNA-binding domain superfamily/Winged helix DNA-binding domain"/>
    <property type="match status" value="1"/>
</dbReference>
<dbReference type="RefSeq" id="WP_068747574.1">
    <property type="nucleotide sequence ID" value="NZ_LOHZ01000019.1"/>
</dbReference>
<organism evidence="5 6">
    <name type="scientific">Thermovenabulum gondwanense</name>
    <dbReference type="NCBI Taxonomy" id="520767"/>
    <lineage>
        <taxon>Bacteria</taxon>
        <taxon>Bacillati</taxon>
        <taxon>Bacillota</taxon>
        <taxon>Clostridia</taxon>
        <taxon>Thermosediminibacterales</taxon>
        <taxon>Thermosediminibacteraceae</taxon>
        <taxon>Thermovenabulum</taxon>
    </lineage>
</organism>
<accession>A0A162MY47</accession>
<evidence type="ECO:0000256" key="3">
    <source>
        <dbReference type="ARBA" id="ARBA00023163"/>
    </source>
</evidence>
<keyword evidence="6" id="KW-1185">Reference proteome</keyword>
<keyword evidence="1" id="KW-0805">Transcription regulation</keyword>
<keyword evidence="2" id="KW-0238">DNA-binding</keyword>
<dbReference type="InterPro" id="IPR036390">
    <property type="entry name" value="WH_DNA-bd_sf"/>
</dbReference>
<dbReference type="AlphaFoldDB" id="A0A162MY47"/>
<dbReference type="EMBL" id="LOHZ01000019">
    <property type="protein sequence ID" value="KYO68099.1"/>
    <property type="molecule type" value="Genomic_DNA"/>
</dbReference>
<dbReference type="PANTHER" id="PTHR42756">
    <property type="entry name" value="TRANSCRIPTIONAL REGULATOR, MARR"/>
    <property type="match status" value="1"/>
</dbReference>
<dbReference type="SMART" id="SM00347">
    <property type="entry name" value="HTH_MARR"/>
    <property type="match status" value="1"/>
</dbReference>
<reference evidence="5 6" key="1">
    <citation type="submission" date="2015-12" db="EMBL/GenBank/DDBJ databases">
        <title>Draft genome of Thermovenabulum gondwanense isolated from a red thermophilic microbial mat colonisisng an outflow channel of a bore well.</title>
        <authorList>
            <person name="Patel B.K."/>
        </authorList>
    </citation>
    <scope>NUCLEOTIDE SEQUENCE [LARGE SCALE GENOMIC DNA]</scope>
    <source>
        <strain evidence="5 6">R270</strain>
    </source>
</reference>
<name>A0A162MY47_9FIRM</name>
<dbReference type="GO" id="GO:0003700">
    <property type="term" value="F:DNA-binding transcription factor activity"/>
    <property type="evidence" value="ECO:0007669"/>
    <property type="project" value="InterPro"/>
</dbReference>
<evidence type="ECO:0000313" key="6">
    <source>
        <dbReference type="Proteomes" id="UP000075737"/>
    </source>
</evidence>
<comment type="caution">
    <text evidence="5">The sequence shown here is derived from an EMBL/GenBank/DDBJ whole genome shotgun (WGS) entry which is preliminary data.</text>
</comment>
<dbReference type="Pfam" id="PF01047">
    <property type="entry name" value="MarR"/>
    <property type="match status" value="1"/>
</dbReference>
<evidence type="ECO:0000256" key="1">
    <source>
        <dbReference type="ARBA" id="ARBA00023015"/>
    </source>
</evidence>
<proteinExistence type="predicted"/>
<dbReference type="GO" id="GO:0003677">
    <property type="term" value="F:DNA binding"/>
    <property type="evidence" value="ECO:0007669"/>
    <property type="project" value="UniProtKB-KW"/>
</dbReference>
<dbReference type="STRING" id="520767.ATZ99_04100"/>
<dbReference type="InterPro" id="IPR036388">
    <property type="entry name" value="WH-like_DNA-bd_sf"/>
</dbReference>
<dbReference type="InterPro" id="IPR000835">
    <property type="entry name" value="HTH_MarR-typ"/>
</dbReference>
<protein>
    <submittedName>
        <fullName evidence="5">Putative HTH-type transcriptional regulator YusO</fullName>
    </submittedName>
</protein>